<reference evidence="4" key="2">
    <citation type="submission" date="2014-09" db="EMBL/GenBank/DDBJ databases">
        <authorList>
            <person name="Mudge J."/>
            <person name="Ramaraj T."/>
            <person name="Lindquist I.E."/>
            <person name="Bharti A.K."/>
            <person name="Sundararajan A."/>
            <person name="Cameron C.T."/>
            <person name="Woodward J.E."/>
            <person name="May G.D."/>
            <person name="Brubaker C."/>
            <person name="Broadhvest J."/>
            <person name="Wilkins T.A."/>
        </authorList>
    </citation>
    <scope>NUCLEOTIDE SEQUENCE</scope>
    <source>
        <strain evidence="4">cv. AKA8401</strain>
    </source>
</reference>
<protein>
    <submittedName>
        <fullName evidence="2">Uncharacterized protein</fullName>
    </submittedName>
</protein>
<name>A0A0B0N5P2_GOSAR</name>
<dbReference type="EMBL" id="KN396101">
    <property type="protein sequence ID" value="KHG11565.1"/>
    <property type="molecule type" value="Genomic_DNA"/>
</dbReference>
<keyword evidence="1" id="KW-0812">Transmembrane</keyword>
<evidence type="ECO:0000256" key="1">
    <source>
        <dbReference type="SAM" id="Phobius"/>
    </source>
</evidence>
<gene>
    <name evidence="3" type="ORF">F383_06605</name>
    <name evidence="2" type="ORF">F383_34871</name>
</gene>
<keyword evidence="1" id="KW-1133">Transmembrane helix</keyword>
<dbReference type="EMBL" id="JRRC01486698">
    <property type="protein sequence ID" value="KHG07997.1"/>
    <property type="molecule type" value="Genomic_DNA"/>
</dbReference>
<keyword evidence="1" id="KW-0472">Membrane</keyword>
<accession>A0A0B0N5P2</accession>
<dbReference type="Proteomes" id="UP000032142">
    <property type="component" value="Unassembled WGS sequence"/>
</dbReference>
<evidence type="ECO:0000313" key="3">
    <source>
        <dbReference type="EMBL" id="KHG11565.1"/>
    </source>
</evidence>
<proteinExistence type="predicted"/>
<reference evidence="2" key="1">
    <citation type="submission" date="2014-09" db="EMBL/GenBank/DDBJ databases">
        <title>G. arboreum L. cv. AKA8401 A2 genome assembly version 1.0.</title>
        <authorList>
            <person name="Mudge J."/>
            <person name="Ramaraj T."/>
            <person name="Lindquist I.E."/>
            <person name="Bharti A.K."/>
            <person name="Sundararajan A."/>
            <person name="Cameron C.T."/>
            <person name="Woodward J.E."/>
            <person name="May G.D."/>
            <person name="Brubaker C."/>
            <person name="Broadhvest J."/>
            <person name="Wilkins T.A."/>
        </authorList>
    </citation>
    <scope>NUCLEOTIDE SEQUENCE</scope>
</reference>
<feature type="transmembrane region" description="Helical" evidence="1">
    <location>
        <begin position="43"/>
        <end position="65"/>
    </location>
</feature>
<evidence type="ECO:0000313" key="2">
    <source>
        <dbReference type="EMBL" id="KHG07997.1"/>
    </source>
</evidence>
<keyword evidence="4" id="KW-1185">Reference proteome</keyword>
<organism evidence="2 4">
    <name type="scientific">Gossypium arboreum</name>
    <name type="common">Tree cotton</name>
    <name type="synonym">Gossypium nanking</name>
    <dbReference type="NCBI Taxonomy" id="29729"/>
    <lineage>
        <taxon>Eukaryota</taxon>
        <taxon>Viridiplantae</taxon>
        <taxon>Streptophyta</taxon>
        <taxon>Embryophyta</taxon>
        <taxon>Tracheophyta</taxon>
        <taxon>Spermatophyta</taxon>
        <taxon>Magnoliopsida</taxon>
        <taxon>eudicotyledons</taxon>
        <taxon>Gunneridae</taxon>
        <taxon>Pentapetalae</taxon>
        <taxon>rosids</taxon>
        <taxon>malvids</taxon>
        <taxon>Malvales</taxon>
        <taxon>Malvaceae</taxon>
        <taxon>Malvoideae</taxon>
        <taxon>Gossypium</taxon>
    </lineage>
</organism>
<evidence type="ECO:0000313" key="4">
    <source>
        <dbReference type="Proteomes" id="UP000032142"/>
    </source>
</evidence>
<dbReference type="AlphaFoldDB" id="A0A0B0N5P2"/>
<sequence length="100" mass="11091">MAILHTRMMIERDIHDILHGIWNFDMEEVLYGDHVTFTATGGFATFTVSGSYAALLLLAVLLRYWCAGWVGRFISPHGVLVGTGGVLLDLGGMHYCITLY</sequence>